<dbReference type="Gene3D" id="3.60.15.10">
    <property type="entry name" value="Ribonuclease Z/Hydroxyacylglutathione hydrolase-like"/>
    <property type="match status" value="1"/>
</dbReference>
<dbReference type="InterPro" id="IPR050114">
    <property type="entry name" value="UPF0173_UPF0282_UlaG_hydrolase"/>
</dbReference>
<comment type="caution">
    <text evidence="2">The sequence shown here is derived from an EMBL/GenBank/DDBJ whole genome shotgun (WGS) entry which is preliminary data.</text>
</comment>
<dbReference type="SUPFAM" id="SSF56281">
    <property type="entry name" value="Metallo-hydrolase/oxidoreductase"/>
    <property type="match status" value="1"/>
</dbReference>
<feature type="domain" description="Metallo-beta-lactamase" evidence="1">
    <location>
        <begin position="9"/>
        <end position="184"/>
    </location>
</feature>
<dbReference type="PANTHER" id="PTHR43546:SF3">
    <property type="entry name" value="UPF0173 METAL-DEPENDENT HYDROLASE MJ1163"/>
    <property type="match status" value="1"/>
</dbReference>
<sequence>MSMKITSFGHSCVLVEVAGAAILFDPGNFSAGFEGLTGLDAILITHQHPDHADQARLPDLVAANPDAVRYADPQTAAILNADGSMGQWSVLGPGDTIGLGDLTVRGTGGRHAVIHPDIPVVDNTVYILDAPGRPAAFMHPGDSFYIPFERIDVLALPAAAPWMKLSESVDYLRGAAPRTAFPIHQAVQSDPGRAIHNSRIDEMKPDGTEFVIIEPGESREF</sequence>
<accession>A0ABP7P2H6</accession>
<dbReference type="InterPro" id="IPR036866">
    <property type="entry name" value="RibonucZ/Hydroxyglut_hydro"/>
</dbReference>
<gene>
    <name evidence="2" type="ORF">GCM10022231_17640</name>
</gene>
<protein>
    <submittedName>
        <fullName evidence="2">MBL fold hydrolase</fullName>
    </submittedName>
</protein>
<name>A0ABP7P2H6_9ACTN</name>
<proteinExistence type="predicted"/>
<dbReference type="PANTHER" id="PTHR43546">
    <property type="entry name" value="UPF0173 METAL-DEPENDENT HYDROLASE MJ1163-RELATED"/>
    <property type="match status" value="1"/>
</dbReference>
<keyword evidence="2" id="KW-0378">Hydrolase</keyword>
<evidence type="ECO:0000313" key="3">
    <source>
        <dbReference type="Proteomes" id="UP001418444"/>
    </source>
</evidence>
<dbReference type="Pfam" id="PF13483">
    <property type="entry name" value="Lactamase_B_3"/>
    <property type="match status" value="1"/>
</dbReference>
<dbReference type="EMBL" id="BAAAZW010000004">
    <property type="protein sequence ID" value="GAA3958562.1"/>
    <property type="molecule type" value="Genomic_DNA"/>
</dbReference>
<evidence type="ECO:0000313" key="2">
    <source>
        <dbReference type="EMBL" id="GAA3958562.1"/>
    </source>
</evidence>
<evidence type="ECO:0000259" key="1">
    <source>
        <dbReference type="SMART" id="SM00849"/>
    </source>
</evidence>
<dbReference type="InterPro" id="IPR001279">
    <property type="entry name" value="Metallo-B-lactamas"/>
</dbReference>
<keyword evidence="3" id="KW-1185">Reference proteome</keyword>
<dbReference type="SMART" id="SM00849">
    <property type="entry name" value="Lactamase_B"/>
    <property type="match status" value="1"/>
</dbReference>
<dbReference type="Proteomes" id="UP001418444">
    <property type="component" value="Unassembled WGS sequence"/>
</dbReference>
<organism evidence="2 3">
    <name type="scientific">Gordonia caeni</name>
    <dbReference type="NCBI Taxonomy" id="1007097"/>
    <lineage>
        <taxon>Bacteria</taxon>
        <taxon>Bacillati</taxon>
        <taxon>Actinomycetota</taxon>
        <taxon>Actinomycetes</taxon>
        <taxon>Mycobacteriales</taxon>
        <taxon>Gordoniaceae</taxon>
        <taxon>Gordonia</taxon>
    </lineage>
</organism>
<dbReference type="GO" id="GO:0016787">
    <property type="term" value="F:hydrolase activity"/>
    <property type="evidence" value="ECO:0007669"/>
    <property type="project" value="UniProtKB-KW"/>
</dbReference>
<reference evidence="3" key="1">
    <citation type="journal article" date="2019" name="Int. J. Syst. Evol. Microbiol.">
        <title>The Global Catalogue of Microorganisms (GCM) 10K type strain sequencing project: providing services to taxonomists for standard genome sequencing and annotation.</title>
        <authorList>
            <consortium name="The Broad Institute Genomics Platform"/>
            <consortium name="The Broad Institute Genome Sequencing Center for Infectious Disease"/>
            <person name="Wu L."/>
            <person name="Ma J."/>
        </authorList>
    </citation>
    <scope>NUCLEOTIDE SEQUENCE [LARGE SCALE GENOMIC DNA]</scope>
    <source>
        <strain evidence="3">JCM 16923</strain>
    </source>
</reference>